<protein>
    <submittedName>
        <fullName evidence="7">SsgA family sporulation/cell division regulator</fullName>
    </submittedName>
</protein>
<accession>A0ABV4SYA7</accession>
<comment type="subcellular location">
    <subcellularLocation>
        <location evidence="1">Cell septum</location>
    </subcellularLocation>
</comment>
<evidence type="ECO:0000256" key="3">
    <source>
        <dbReference type="ARBA" id="ARBA00022618"/>
    </source>
</evidence>
<evidence type="ECO:0000313" key="8">
    <source>
        <dbReference type="Proteomes" id="UP001571476"/>
    </source>
</evidence>
<reference evidence="7 8" key="1">
    <citation type="submission" date="2024-08" db="EMBL/GenBank/DDBJ databases">
        <title>Genome sequence of Streptomyces aureus CACIA-1.46HGO.</title>
        <authorList>
            <person name="Evangelista-Martinez Z."/>
        </authorList>
    </citation>
    <scope>NUCLEOTIDE SEQUENCE [LARGE SCALE GENOMIC DNA]</scope>
    <source>
        <strain evidence="7 8">CACIA-1.46HGO</strain>
    </source>
</reference>
<proteinExistence type="inferred from homology"/>
<evidence type="ECO:0000313" key="7">
    <source>
        <dbReference type="EMBL" id="MFA3842614.1"/>
    </source>
</evidence>
<keyword evidence="6" id="KW-0131">Cell cycle</keyword>
<gene>
    <name evidence="7" type="ORF">ACEG43_41720</name>
</gene>
<keyword evidence="8" id="KW-1185">Reference proteome</keyword>
<dbReference type="EMBL" id="JBGOSP010000041">
    <property type="protein sequence ID" value="MFA3842614.1"/>
    <property type="molecule type" value="Genomic_DNA"/>
</dbReference>
<dbReference type="Gene3D" id="2.30.31.20">
    <property type="entry name" value="Sporulation-specific cell division protein SsgB"/>
    <property type="match status" value="1"/>
</dbReference>
<keyword evidence="3" id="KW-0132">Cell division</keyword>
<comment type="similarity">
    <text evidence="2">Belongs to the SsgA family.</text>
</comment>
<evidence type="ECO:0000256" key="6">
    <source>
        <dbReference type="ARBA" id="ARBA00023306"/>
    </source>
</evidence>
<dbReference type="Proteomes" id="UP001571476">
    <property type="component" value="Unassembled WGS sequence"/>
</dbReference>
<dbReference type="RefSeq" id="WP_372566547.1">
    <property type="nucleotide sequence ID" value="NZ_JBGOSP010000041.1"/>
</dbReference>
<organism evidence="7 8">
    <name type="scientific">Streptomyces aureus</name>
    <dbReference type="NCBI Taxonomy" id="193461"/>
    <lineage>
        <taxon>Bacteria</taxon>
        <taxon>Bacillati</taxon>
        <taxon>Actinomycetota</taxon>
        <taxon>Actinomycetes</taxon>
        <taxon>Kitasatosporales</taxon>
        <taxon>Streptomycetaceae</taxon>
        <taxon>Streptomyces</taxon>
    </lineage>
</organism>
<evidence type="ECO:0000256" key="5">
    <source>
        <dbReference type="ARBA" id="ARBA00023210"/>
    </source>
</evidence>
<sequence>MNTSISCELLLRLVVSDDFSLPIPAGLRYDTVDPYAVRAVFHTDGGMVEWVFARDLLAQGLCRSAGIGDVRLWPSGRLGEGNVCIALRSGEEEVLLEASVRPLELFVKRMDAAVPPGTEHRHVDLETELSHLLLGN</sequence>
<comment type="caution">
    <text evidence="7">The sequence shown here is derived from an EMBL/GenBank/DDBJ whole genome shotgun (WGS) entry which is preliminary data.</text>
</comment>
<evidence type="ECO:0000256" key="4">
    <source>
        <dbReference type="ARBA" id="ARBA00022969"/>
    </source>
</evidence>
<name>A0ABV4SYA7_9ACTN</name>
<dbReference type="InterPro" id="IPR006776">
    <property type="entry name" value="SsgB"/>
</dbReference>
<evidence type="ECO:0000256" key="1">
    <source>
        <dbReference type="ARBA" id="ARBA00004431"/>
    </source>
</evidence>
<keyword evidence="5" id="KW-0717">Septation</keyword>
<dbReference type="InterPro" id="IPR038658">
    <property type="entry name" value="SsgB_sf"/>
</dbReference>
<dbReference type="Pfam" id="PF04686">
    <property type="entry name" value="SsgA"/>
    <property type="match status" value="1"/>
</dbReference>
<evidence type="ECO:0000256" key="2">
    <source>
        <dbReference type="ARBA" id="ARBA00009323"/>
    </source>
</evidence>
<keyword evidence="4" id="KW-0749">Sporulation</keyword>